<evidence type="ECO:0000313" key="8">
    <source>
        <dbReference type="EMBL" id="GMA92992.1"/>
    </source>
</evidence>
<dbReference type="Gene3D" id="3.40.50.300">
    <property type="entry name" value="P-loop containing nucleotide triphosphate hydrolases"/>
    <property type="match status" value="1"/>
</dbReference>
<evidence type="ECO:0000256" key="6">
    <source>
        <dbReference type="ARBA" id="ARBA00039970"/>
    </source>
</evidence>
<gene>
    <name evidence="8" type="ORF">GCM10025869_35210</name>
</gene>
<evidence type="ECO:0000259" key="7">
    <source>
        <dbReference type="Pfam" id="PF02562"/>
    </source>
</evidence>
<comment type="caution">
    <text evidence="8">The sequence shown here is derived from an EMBL/GenBank/DDBJ whole genome shotgun (WGS) entry which is preliminary data.</text>
</comment>
<dbReference type="PANTHER" id="PTHR30473">
    <property type="entry name" value="PROTEIN PHOH"/>
    <property type="match status" value="1"/>
</dbReference>
<sequence>MADGLEPNGSSPRAEQGHAELEVDGVAMVRLLGPQDRLLTTLEHQYPEVEVLVRGNRVNLVGPADQVQAASKLVAELVELVRKGVDLGPAEVTTSRRILENGGAPAEVLSQAILTARGKAIRPKTLGQKAYVDAIDENTITFGIGPAGTGKTYLAMAKAVQALQRKEVERIILSRPAIEAGERLGFLPGTLTDKIDPTCGRSTTRSTR</sequence>
<evidence type="ECO:0000256" key="1">
    <source>
        <dbReference type="ARBA" id="ARBA00004496"/>
    </source>
</evidence>
<keyword evidence="4" id="KW-0547">Nucleotide-binding</keyword>
<dbReference type="InterPro" id="IPR051451">
    <property type="entry name" value="PhoH2-like"/>
</dbReference>
<evidence type="ECO:0000256" key="2">
    <source>
        <dbReference type="ARBA" id="ARBA00010393"/>
    </source>
</evidence>
<evidence type="ECO:0000313" key="9">
    <source>
        <dbReference type="Proteomes" id="UP001157069"/>
    </source>
</evidence>
<dbReference type="InterPro" id="IPR027417">
    <property type="entry name" value="P-loop_NTPase"/>
</dbReference>
<keyword evidence="3" id="KW-0963">Cytoplasm</keyword>
<evidence type="ECO:0000256" key="3">
    <source>
        <dbReference type="ARBA" id="ARBA00022490"/>
    </source>
</evidence>
<name>A0ABQ6JZB7_9MICO</name>
<organism evidence="8 9">
    <name type="scientific">Homoserinibacter gongjuensis</name>
    <dbReference type="NCBI Taxonomy" id="1162968"/>
    <lineage>
        <taxon>Bacteria</taxon>
        <taxon>Bacillati</taxon>
        <taxon>Actinomycetota</taxon>
        <taxon>Actinomycetes</taxon>
        <taxon>Micrococcales</taxon>
        <taxon>Microbacteriaceae</taxon>
        <taxon>Homoserinibacter</taxon>
    </lineage>
</organism>
<protein>
    <recommendedName>
        <fullName evidence="6">PhoH-like protein</fullName>
    </recommendedName>
</protein>
<feature type="domain" description="PhoH-like protein" evidence="7">
    <location>
        <begin position="121"/>
        <end position="198"/>
    </location>
</feature>
<proteinExistence type="inferred from homology"/>
<evidence type="ECO:0000256" key="5">
    <source>
        <dbReference type="ARBA" id="ARBA00022840"/>
    </source>
</evidence>
<comment type="similarity">
    <text evidence="2">Belongs to the PhoH family.</text>
</comment>
<dbReference type="Proteomes" id="UP001157069">
    <property type="component" value="Unassembled WGS sequence"/>
</dbReference>
<dbReference type="Pfam" id="PF02562">
    <property type="entry name" value="PhoH"/>
    <property type="match status" value="1"/>
</dbReference>
<dbReference type="InterPro" id="IPR003714">
    <property type="entry name" value="PhoH"/>
</dbReference>
<dbReference type="SUPFAM" id="SSF52540">
    <property type="entry name" value="P-loop containing nucleoside triphosphate hydrolases"/>
    <property type="match status" value="1"/>
</dbReference>
<comment type="subcellular location">
    <subcellularLocation>
        <location evidence="1">Cytoplasm</location>
    </subcellularLocation>
</comment>
<accession>A0ABQ6JZB7</accession>
<keyword evidence="9" id="KW-1185">Reference proteome</keyword>
<dbReference type="PANTHER" id="PTHR30473:SF1">
    <property type="entry name" value="PHOH-LIKE PROTEIN"/>
    <property type="match status" value="1"/>
</dbReference>
<dbReference type="EMBL" id="BSVA01000001">
    <property type="protein sequence ID" value="GMA92992.1"/>
    <property type="molecule type" value="Genomic_DNA"/>
</dbReference>
<reference evidence="9" key="1">
    <citation type="journal article" date="2019" name="Int. J. Syst. Evol. Microbiol.">
        <title>The Global Catalogue of Microorganisms (GCM) 10K type strain sequencing project: providing services to taxonomists for standard genome sequencing and annotation.</title>
        <authorList>
            <consortium name="The Broad Institute Genomics Platform"/>
            <consortium name="The Broad Institute Genome Sequencing Center for Infectious Disease"/>
            <person name="Wu L."/>
            <person name="Ma J."/>
        </authorList>
    </citation>
    <scope>NUCLEOTIDE SEQUENCE [LARGE SCALE GENOMIC DNA]</scope>
    <source>
        <strain evidence="9">NBRC 108755</strain>
    </source>
</reference>
<keyword evidence="5" id="KW-0067">ATP-binding</keyword>
<evidence type="ECO:0000256" key="4">
    <source>
        <dbReference type="ARBA" id="ARBA00022741"/>
    </source>
</evidence>